<keyword evidence="2" id="KW-1185">Reference proteome</keyword>
<accession>A0A8S1KWU1</accession>
<evidence type="ECO:0000313" key="2">
    <source>
        <dbReference type="Proteomes" id="UP000692954"/>
    </source>
</evidence>
<dbReference type="Proteomes" id="UP000692954">
    <property type="component" value="Unassembled WGS sequence"/>
</dbReference>
<organism evidence="1 2">
    <name type="scientific">Paramecium sonneborni</name>
    <dbReference type="NCBI Taxonomy" id="65129"/>
    <lineage>
        <taxon>Eukaryota</taxon>
        <taxon>Sar</taxon>
        <taxon>Alveolata</taxon>
        <taxon>Ciliophora</taxon>
        <taxon>Intramacronucleata</taxon>
        <taxon>Oligohymenophorea</taxon>
        <taxon>Peniculida</taxon>
        <taxon>Parameciidae</taxon>
        <taxon>Paramecium</taxon>
    </lineage>
</organism>
<dbReference type="AlphaFoldDB" id="A0A8S1KWU1"/>
<name>A0A8S1KWU1_9CILI</name>
<gene>
    <name evidence="1" type="ORF">PSON_ATCC_30995.1.T0120451</name>
</gene>
<dbReference type="EMBL" id="CAJJDN010000012">
    <property type="protein sequence ID" value="CAD8058861.1"/>
    <property type="molecule type" value="Genomic_DNA"/>
</dbReference>
<evidence type="ECO:0000313" key="1">
    <source>
        <dbReference type="EMBL" id="CAD8058861.1"/>
    </source>
</evidence>
<sequence>MLIFERNLIKHIEMIFLAYDGGFGCIDKLPNKLQNYLFLPCKKKQSSYLQRTANKQQKPQHQI</sequence>
<reference evidence="1" key="1">
    <citation type="submission" date="2021-01" db="EMBL/GenBank/DDBJ databases">
        <authorList>
            <consortium name="Genoscope - CEA"/>
            <person name="William W."/>
        </authorList>
    </citation>
    <scope>NUCLEOTIDE SEQUENCE</scope>
</reference>
<proteinExistence type="predicted"/>
<protein>
    <submittedName>
        <fullName evidence="1">Uncharacterized protein</fullName>
    </submittedName>
</protein>
<comment type="caution">
    <text evidence="1">The sequence shown here is derived from an EMBL/GenBank/DDBJ whole genome shotgun (WGS) entry which is preliminary data.</text>
</comment>